<feature type="region of interest" description="Disordered" evidence="2">
    <location>
        <begin position="1"/>
        <end position="29"/>
    </location>
</feature>
<gene>
    <name evidence="3" type="ORF">ABSH63_05860</name>
</gene>
<dbReference type="Pfam" id="PF07793">
    <property type="entry name" value="DUF1631"/>
    <property type="match status" value="2"/>
</dbReference>
<comment type="caution">
    <text evidence="3">The sequence shown here is derived from an EMBL/GenBank/DDBJ whole genome shotgun (WGS) entry which is preliminary data.</text>
</comment>
<dbReference type="RefSeq" id="WP_352888274.1">
    <property type="nucleotide sequence ID" value="NZ_JBEPIJ010000005.1"/>
</dbReference>
<reference evidence="3 4" key="1">
    <citation type="submission" date="2024-06" db="EMBL/GenBank/DDBJ databases">
        <authorList>
            <person name="Li Z."/>
            <person name="Jiang Y."/>
        </authorList>
    </citation>
    <scope>NUCLEOTIDE SEQUENCE [LARGE SCALE GENOMIC DNA]</scope>
    <source>
        <strain evidence="3 4">HSW-8</strain>
    </source>
</reference>
<feature type="compositionally biased region" description="Low complexity" evidence="2">
    <location>
        <begin position="247"/>
        <end position="256"/>
    </location>
</feature>
<accession>A0ABV2A8N7</accession>
<keyword evidence="1" id="KW-0175">Coiled coil</keyword>
<feature type="compositionally biased region" description="Low complexity" evidence="2">
    <location>
        <begin position="8"/>
        <end position="18"/>
    </location>
</feature>
<name>A0ABV2A8N7_9GAMM</name>
<dbReference type="EMBL" id="JBEPIJ010000005">
    <property type="protein sequence ID" value="MES0873528.1"/>
    <property type="molecule type" value="Genomic_DNA"/>
</dbReference>
<feature type="region of interest" description="Disordered" evidence="2">
    <location>
        <begin position="231"/>
        <end position="263"/>
    </location>
</feature>
<evidence type="ECO:0000256" key="2">
    <source>
        <dbReference type="SAM" id="MobiDB-lite"/>
    </source>
</evidence>
<feature type="coiled-coil region" evidence="1">
    <location>
        <begin position="527"/>
        <end position="561"/>
    </location>
</feature>
<organism evidence="3 4">
    <name type="scientific">Sinimarinibacterium thermocellulolyticum</name>
    <dbReference type="NCBI Taxonomy" id="3170016"/>
    <lineage>
        <taxon>Bacteria</taxon>
        <taxon>Pseudomonadati</taxon>
        <taxon>Pseudomonadota</taxon>
        <taxon>Gammaproteobacteria</taxon>
        <taxon>Nevskiales</taxon>
        <taxon>Nevskiaceae</taxon>
        <taxon>Sinimarinibacterium</taxon>
    </lineage>
</organism>
<evidence type="ECO:0000256" key="1">
    <source>
        <dbReference type="SAM" id="Coils"/>
    </source>
</evidence>
<evidence type="ECO:0000313" key="3">
    <source>
        <dbReference type="EMBL" id="MES0873528.1"/>
    </source>
</evidence>
<proteinExistence type="predicted"/>
<keyword evidence="4" id="KW-1185">Reference proteome</keyword>
<dbReference type="InterPro" id="IPR012434">
    <property type="entry name" value="DUF1631"/>
</dbReference>
<feature type="compositionally biased region" description="Pro residues" evidence="2">
    <location>
        <begin position="19"/>
        <end position="28"/>
    </location>
</feature>
<feature type="compositionally biased region" description="Pro residues" evidence="2">
    <location>
        <begin position="236"/>
        <end position="246"/>
    </location>
</feature>
<protein>
    <submittedName>
        <fullName evidence="3">DUF1631 family protein</fullName>
    </submittedName>
</protein>
<sequence>MSTMPDSGAATPDTDAAVPTPPAAPGAPPAVSALRRAVEFALTSVFKPFFEQLPEALQRRASITALVSEQRNCTALARAVAADPGRWLEEVLARIDIALIGSAESARLASSRPVSHDAMVLTPPQLRAEAQFAGLIGELDAQLDVIRRSVRFPVHAGALSPASLCRVLRDTASALDHGSAHLRVLFDRFDTMVLPQLPRFYESLMASLTEIATRAAEAEALLLHETARADALRRSPPTPTTSPPTTAPVEPAVTRTAHTTERIDDKTVSMLQSVRERVPPNGATYNDGMLASDLLALQTEGPLPSGIEMPIERRKAPLQRIALAGQFLNEAIEDPFVPEELGPQHESVRFPLVKSALTDASLFTAVTHPLRSLVNELMLKSATSRVTGTAEARHMAAVLQQVLVQFDLAPDFVREAMLNAEPISQEQIDEFFSSQKRQAEKRREAVISEAKRLVVRELELRTFGRSIPSPAIRFLNTYWGPMLVKCLLQHGADHEHWRHGLDLMERLLDQIDAPSQDIPEHAWGDLARQMSAQLAAAKLGAERLKEAMSLLEAARKANRRRRGP</sequence>
<dbReference type="Proteomes" id="UP001465331">
    <property type="component" value="Unassembled WGS sequence"/>
</dbReference>
<evidence type="ECO:0000313" key="4">
    <source>
        <dbReference type="Proteomes" id="UP001465331"/>
    </source>
</evidence>